<feature type="domain" description="FBD" evidence="2">
    <location>
        <begin position="484"/>
        <end position="505"/>
    </location>
</feature>
<dbReference type="PANTHER" id="PTHR31900:SF32">
    <property type="entry name" value="F-BOX_RNI_FBD-LIKE DOMAIN PROTEIN"/>
    <property type="match status" value="1"/>
</dbReference>
<dbReference type="InterPro" id="IPR055411">
    <property type="entry name" value="LRR_FXL15/At3g58940/PEG3-like"/>
</dbReference>
<dbReference type="Pfam" id="PF08387">
    <property type="entry name" value="FBD"/>
    <property type="match status" value="1"/>
</dbReference>
<feature type="domain" description="F-box/LRR-repeat protein 15/At3g58940/PEG3-like LRR" evidence="3">
    <location>
        <begin position="119"/>
        <end position="290"/>
    </location>
</feature>
<dbReference type="Gramene" id="PRQ34440">
    <property type="protein sequence ID" value="PRQ34440"/>
    <property type="gene ID" value="RchiOBHm_Chr5g0069001"/>
</dbReference>
<dbReference type="CDD" id="cd09917">
    <property type="entry name" value="F-box_SF"/>
    <property type="match status" value="1"/>
</dbReference>
<feature type="compositionally biased region" description="Basic and acidic residues" evidence="1">
    <location>
        <begin position="443"/>
        <end position="453"/>
    </location>
</feature>
<dbReference type="EMBL" id="PDCK01000043">
    <property type="protein sequence ID" value="PRQ34440.1"/>
    <property type="molecule type" value="Genomic_DNA"/>
</dbReference>
<sequence length="539" mass="62293">MTSCQVQEASSESIMMDRFSDLPDEISHHIISFLSDSLRNLIQVGAVSKRCRKLYLSVPSIIIDASSVADCTKLRVRLLNSWDRYFFHRGNNKIERLSIYWVFRTSWEAKISDEYFRVTTWIQNAVRCNVEVLHLDLNQYDLRMTVVLPSCIFLCHSLRTLSVNLYMGKIQSPNLSFSCNLHYLKLKYVVLKDDGIFKWISYSCKCIKELHLEKVIGIKDIKIESSSLESFSLLLPFQNYELCDLSISAEKLEDICRHWQFDSRCDSKFHHLPRIRSINLFAPKLKNFKWSGNFLNHHHLGNLMCLEEADIFLMPDLDDSSNLFEVLCSICMVKVLTLNEETTKALCRGGSLPVPLDSIRYLSLHVTSLNADLVAAMVSIFRGITSLNTLCKMSDLSKSSVSGTEDDSDIEEVVEDNDTEEENNENEEEDNDNYTEEEDNETKEENATEKENNESRFNVEYWKSQNLTFIYQLKEMRIDLLDGNNELEFARYILENAPSLEKMVIIQSPQHSDVVEMVTKSKMISNATVVLQERQSSWP</sequence>
<gene>
    <name evidence="4" type="ORF">RchiOBHm_Chr5g0069001</name>
</gene>
<evidence type="ECO:0000313" key="5">
    <source>
        <dbReference type="Proteomes" id="UP000238479"/>
    </source>
</evidence>
<dbReference type="Pfam" id="PF24758">
    <property type="entry name" value="LRR_At5g56370"/>
    <property type="match status" value="1"/>
</dbReference>
<dbReference type="Proteomes" id="UP000238479">
    <property type="component" value="Chromosome 5"/>
</dbReference>
<name>A0A2P6QJU3_ROSCH</name>
<reference evidence="4 5" key="1">
    <citation type="journal article" date="2018" name="Nat. Genet.">
        <title>The Rosa genome provides new insights in the design of modern roses.</title>
        <authorList>
            <person name="Bendahmane M."/>
        </authorList>
    </citation>
    <scope>NUCLEOTIDE SEQUENCE [LARGE SCALE GENOMIC DNA]</scope>
    <source>
        <strain evidence="5">cv. Old Blush</strain>
    </source>
</reference>
<feature type="compositionally biased region" description="Acidic residues" evidence="1">
    <location>
        <begin position="404"/>
        <end position="442"/>
    </location>
</feature>
<dbReference type="PANTHER" id="PTHR31900">
    <property type="entry name" value="F-BOX/RNI SUPERFAMILY PROTEIN-RELATED"/>
    <property type="match status" value="1"/>
</dbReference>
<dbReference type="OrthoDB" id="1148169at2759"/>
<dbReference type="Gene3D" id="1.20.1280.50">
    <property type="match status" value="1"/>
</dbReference>
<proteinExistence type="predicted"/>
<accession>A0A2P6QJU3</accession>
<protein>
    <submittedName>
        <fullName evidence="4">Putative F-box domain, FBD domain-containing protein</fullName>
    </submittedName>
</protein>
<dbReference type="InterPro" id="IPR050232">
    <property type="entry name" value="FBL13/AtMIF1-like"/>
</dbReference>
<evidence type="ECO:0000259" key="2">
    <source>
        <dbReference type="Pfam" id="PF08387"/>
    </source>
</evidence>
<dbReference type="SUPFAM" id="SSF52047">
    <property type="entry name" value="RNI-like"/>
    <property type="match status" value="1"/>
</dbReference>
<dbReference type="SUPFAM" id="SSF81383">
    <property type="entry name" value="F-box domain"/>
    <property type="match status" value="1"/>
</dbReference>
<evidence type="ECO:0000259" key="3">
    <source>
        <dbReference type="Pfam" id="PF24758"/>
    </source>
</evidence>
<comment type="caution">
    <text evidence="4">The sequence shown here is derived from an EMBL/GenBank/DDBJ whole genome shotgun (WGS) entry which is preliminary data.</text>
</comment>
<dbReference type="InterPro" id="IPR006566">
    <property type="entry name" value="FBD"/>
</dbReference>
<keyword evidence="5" id="KW-1185">Reference proteome</keyword>
<dbReference type="InterPro" id="IPR036047">
    <property type="entry name" value="F-box-like_dom_sf"/>
</dbReference>
<evidence type="ECO:0000256" key="1">
    <source>
        <dbReference type="SAM" id="MobiDB-lite"/>
    </source>
</evidence>
<organism evidence="4 5">
    <name type="scientific">Rosa chinensis</name>
    <name type="common">China rose</name>
    <dbReference type="NCBI Taxonomy" id="74649"/>
    <lineage>
        <taxon>Eukaryota</taxon>
        <taxon>Viridiplantae</taxon>
        <taxon>Streptophyta</taxon>
        <taxon>Embryophyta</taxon>
        <taxon>Tracheophyta</taxon>
        <taxon>Spermatophyta</taxon>
        <taxon>Magnoliopsida</taxon>
        <taxon>eudicotyledons</taxon>
        <taxon>Gunneridae</taxon>
        <taxon>Pentapetalae</taxon>
        <taxon>rosids</taxon>
        <taxon>fabids</taxon>
        <taxon>Rosales</taxon>
        <taxon>Rosaceae</taxon>
        <taxon>Rosoideae</taxon>
        <taxon>Rosoideae incertae sedis</taxon>
        <taxon>Rosa</taxon>
    </lineage>
</organism>
<dbReference type="AlphaFoldDB" id="A0A2P6QJU3"/>
<dbReference type="OMA" id="WISCTCK"/>
<evidence type="ECO:0000313" key="4">
    <source>
        <dbReference type="EMBL" id="PRQ34440.1"/>
    </source>
</evidence>
<feature type="region of interest" description="Disordered" evidence="1">
    <location>
        <begin position="397"/>
        <end position="453"/>
    </location>
</feature>